<dbReference type="InterPro" id="IPR007627">
    <property type="entry name" value="RNA_pol_sigma70_r2"/>
</dbReference>
<dbReference type="EMBL" id="JBHUJC010000003">
    <property type="protein sequence ID" value="MFD2275237.1"/>
    <property type="molecule type" value="Genomic_DNA"/>
</dbReference>
<evidence type="ECO:0000259" key="5">
    <source>
        <dbReference type="Pfam" id="PF04542"/>
    </source>
</evidence>
<reference evidence="8" key="1">
    <citation type="journal article" date="2019" name="Int. J. Syst. Evol. Microbiol.">
        <title>The Global Catalogue of Microorganisms (GCM) 10K type strain sequencing project: providing services to taxonomists for standard genome sequencing and annotation.</title>
        <authorList>
            <consortium name="The Broad Institute Genomics Platform"/>
            <consortium name="The Broad Institute Genome Sequencing Center for Infectious Disease"/>
            <person name="Wu L."/>
            <person name="Ma J."/>
        </authorList>
    </citation>
    <scope>NUCLEOTIDE SEQUENCE [LARGE SCALE GENOMIC DNA]</scope>
    <source>
        <strain evidence="8">JCM 16545</strain>
    </source>
</reference>
<protein>
    <submittedName>
        <fullName evidence="7">RNA polymerase sigma factor</fullName>
    </submittedName>
</protein>
<comment type="similarity">
    <text evidence="1">Belongs to the sigma-70 factor family. ECF subfamily.</text>
</comment>
<dbReference type="PANTHER" id="PTHR43133">
    <property type="entry name" value="RNA POLYMERASE ECF-TYPE SIGMA FACTO"/>
    <property type="match status" value="1"/>
</dbReference>
<accession>A0ABW5DY46</accession>
<dbReference type="Pfam" id="PF08281">
    <property type="entry name" value="Sigma70_r4_2"/>
    <property type="match status" value="1"/>
</dbReference>
<dbReference type="Gene3D" id="1.10.10.10">
    <property type="entry name" value="Winged helix-like DNA-binding domain superfamily/Winged helix DNA-binding domain"/>
    <property type="match status" value="1"/>
</dbReference>
<dbReference type="InterPro" id="IPR039425">
    <property type="entry name" value="RNA_pol_sigma-70-like"/>
</dbReference>
<evidence type="ECO:0000256" key="3">
    <source>
        <dbReference type="ARBA" id="ARBA00023082"/>
    </source>
</evidence>
<name>A0ABW5DY46_9BACT</name>
<dbReference type="NCBIfam" id="TIGR02937">
    <property type="entry name" value="sigma70-ECF"/>
    <property type="match status" value="1"/>
</dbReference>
<feature type="domain" description="RNA polymerase sigma-70 region 2" evidence="5">
    <location>
        <begin position="14"/>
        <end position="80"/>
    </location>
</feature>
<feature type="domain" description="RNA polymerase sigma factor 70 region 4 type 2" evidence="6">
    <location>
        <begin position="113"/>
        <end position="164"/>
    </location>
</feature>
<dbReference type="RefSeq" id="WP_377094988.1">
    <property type="nucleotide sequence ID" value="NZ_JBHSJM010000001.1"/>
</dbReference>
<evidence type="ECO:0000259" key="6">
    <source>
        <dbReference type="Pfam" id="PF08281"/>
    </source>
</evidence>
<comment type="caution">
    <text evidence="7">The sequence shown here is derived from an EMBL/GenBank/DDBJ whole genome shotgun (WGS) entry which is preliminary data.</text>
</comment>
<dbReference type="Proteomes" id="UP001597297">
    <property type="component" value="Unassembled WGS sequence"/>
</dbReference>
<dbReference type="InterPro" id="IPR014284">
    <property type="entry name" value="RNA_pol_sigma-70_dom"/>
</dbReference>
<keyword evidence="3" id="KW-0731">Sigma factor</keyword>
<evidence type="ECO:0000256" key="1">
    <source>
        <dbReference type="ARBA" id="ARBA00010641"/>
    </source>
</evidence>
<keyword evidence="8" id="KW-1185">Reference proteome</keyword>
<proteinExistence type="inferred from homology"/>
<keyword evidence="2" id="KW-0805">Transcription regulation</keyword>
<keyword evidence="4" id="KW-0804">Transcription</keyword>
<dbReference type="InterPro" id="IPR013324">
    <property type="entry name" value="RNA_pol_sigma_r3/r4-like"/>
</dbReference>
<dbReference type="Pfam" id="PF04542">
    <property type="entry name" value="Sigma70_r2"/>
    <property type="match status" value="1"/>
</dbReference>
<evidence type="ECO:0000313" key="7">
    <source>
        <dbReference type="EMBL" id="MFD2275237.1"/>
    </source>
</evidence>
<dbReference type="SUPFAM" id="SSF88659">
    <property type="entry name" value="Sigma3 and sigma4 domains of RNA polymerase sigma factors"/>
    <property type="match status" value="1"/>
</dbReference>
<dbReference type="Gene3D" id="1.10.1740.10">
    <property type="match status" value="1"/>
</dbReference>
<dbReference type="InterPro" id="IPR013249">
    <property type="entry name" value="RNA_pol_sigma70_r4_t2"/>
</dbReference>
<dbReference type="InterPro" id="IPR013325">
    <property type="entry name" value="RNA_pol_sigma_r2"/>
</dbReference>
<organism evidence="7 8">
    <name type="scientific">Rubritalea spongiae</name>
    <dbReference type="NCBI Taxonomy" id="430797"/>
    <lineage>
        <taxon>Bacteria</taxon>
        <taxon>Pseudomonadati</taxon>
        <taxon>Verrucomicrobiota</taxon>
        <taxon>Verrucomicrobiia</taxon>
        <taxon>Verrucomicrobiales</taxon>
        <taxon>Rubritaleaceae</taxon>
        <taxon>Rubritalea</taxon>
    </lineage>
</organism>
<evidence type="ECO:0000256" key="2">
    <source>
        <dbReference type="ARBA" id="ARBA00023015"/>
    </source>
</evidence>
<sequence length="171" mass="20030">MKHETKEETFADMAREHHRELLVYARALTRETHQSRDIVQDSLVTAWENQERFDVTRDFGSWLRGIIRNKWRETMRRNNKQIAIEDEVLESMEAEMLTWQELRQDGGPGVFVKLEACIGKLPEALLGAVRSFYYEGCSTEETAEKLEVAGATVRKRLERSREALRQCLENK</sequence>
<dbReference type="InterPro" id="IPR036388">
    <property type="entry name" value="WH-like_DNA-bd_sf"/>
</dbReference>
<evidence type="ECO:0000313" key="8">
    <source>
        <dbReference type="Proteomes" id="UP001597297"/>
    </source>
</evidence>
<dbReference type="SUPFAM" id="SSF88946">
    <property type="entry name" value="Sigma2 domain of RNA polymerase sigma factors"/>
    <property type="match status" value="1"/>
</dbReference>
<dbReference type="PANTHER" id="PTHR43133:SF51">
    <property type="entry name" value="RNA POLYMERASE SIGMA FACTOR"/>
    <property type="match status" value="1"/>
</dbReference>
<evidence type="ECO:0000256" key="4">
    <source>
        <dbReference type="ARBA" id="ARBA00023163"/>
    </source>
</evidence>
<gene>
    <name evidence="7" type="ORF">ACFSQZ_02040</name>
</gene>